<dbReference type="PROSITE" id="PS00107">
    <property type="entry name" value="PROTEIN_KINASE_ATP"/>
    <property type="match status" value="1"/>
</dbReference>
<feature type="transmembrane region" description="Helical" evidence="4">
    <location>
        <begin position="76"/>
        <end position="100"/>
    </location>
</feature>
<comment type="caution">
    <text evidence="5">The sequence shown here is derived from an EMBL/GenBank/DDBJ whole genome shotgun (WGS) entry which is preliminary data.</text>
</comment>
<sequence length="643" mass="74462">FKRHEENAEQGRESSGRKSSGRGVSEKILTAVQRSAKDGESEPNTSTNESRLYCFVVTTLKFVLGTLKSVLAILKWFVFATLNFVFATLKFVFATLKWFVFAPLKFVLATLKFVLATLKFVFAAIKWFVFAPLKFVLATLKFVLATLKFIFATLKWFAFIPLKLVLAIYGDQHKEDNNNMRNEIKELRQENSKMHNKNQQLRQEKNQLDNENQQFRQEKGQLENENQQLRQEKNQLDNENQQLRQDKNQLDNENQQLRQDKNQLDNENQQFQQEKGQLQNENQQLEQEKSQLENENQSLRQDKNQLEIENQQLEQEKSQLENENQQLRQKTDDIINEMQETRQENNNMEIEIQQYREDTMSSIFSESGSVVISNEELGRGAWGAVYTGDFYGTKVAVKEYYEIILSPHNLQILQREINIASQCRHPNLLQFICATKNHQNRLLIVTELMDMALRTLVEQRATERSQLEDQKVESISLDVARGLNYLHSKTPNRIIHRDVSSANVLLWIENGAVRRAKISDYGSANFMEVSKTANPGSALYAAPEANREKQDPKIDVFSYGFLVCEMSVCELPHPEQIKRKGQIKDSECWYQKIGGTLYGNRTAKKANNAGCNWILVKLKQDLTIPVLTLHQYSSLVSLLTFIP</sequence>
<accession>A0A7D9LQV2</accession>
<keyword evidence="2" id="KW-0067">ATP-binding</keyword>
<dbReference type="AlphaFoldDB" id="A0A7D9LQV2"/>
<dbReference type="InterPro" id="IPR011009">
    <property type="entry name" value="Kinase-like_dom_sf"/>
</dbReference>
<dbReference type="InterPro" id="IPR017441">
    <property type="entry name" value="Protein_kinase_ATP_BS"/>
</dbReference>
<dbReference type="PANTHER" id="PTHR44329:SF298">
    <property type="entry name" value="MIXED LINEAGE KINASE DOMAIN-LIKE PROTEIN"/>
    <property type="match status" value="1"/>
</dbReference>
<dbReference type="GO" id="GO:0005524">
    <property type="term" value="F:ATP binding"/>
    <property type="evidence" value="ECO:0007669"/>
    <property type="project" value="UniProtKB-UniRule"/>
</dbReference>
<evidence type="ECO:0000313" key="5">
    <source>
        <dbReference type="EMBL" id="CAB4037398.1"/>
    </source>
</evidence>
<keyword evidence="4" id="KW-0472">Membrane</keyword>
<feature type="region of interest" description="Disordered" evidence="3">
    <location>
        <begin position="267"/>
        <end position="297"/>
    </location>
</feature>
<dbReference type="Gene3D" id="3.30.200.20">
    <property type="entry name" value="Phosphorylase Kinase, domain 1"/>
    <property type="match status" value="1"/>
</dbReference>
<gene>
    <name evidence="5" type="ORF">PACLA_8A074017</name>
</gene>
<dbReference type="Gene3D" id="1.10.510.10">
    <property type="entry name" value="Transferase(Phosphotransferase) domain 1"/>
    <property type="match status" value="1"/>
</dbReference>
<feature type="transmembrane region" description="Helical" evidence="4">
    <location>
        <begin position="142"/>
        <end position="169"/>
    </location>
</feature>
<dbReference type="InterPro" id="IPR000719">
    <property type="entry name" value="Prot_kinase_dom"/>
</dbReference>
<dbReference type="OrthoDB" id="5961232at2759"/>
<organism evidence="5 6">
    <name type="scientific">Paramuricea clavata</name>
    <name type="common">Red gorgonian</name>
    <name type="synonym">Violescent sea-whip</name>
    <dbReference type="NCBI Taxonomy" id="317549"/>
    <lineage>
        <taxon>Eukaryota</taxon>
        <taxon>Metazoa</taxon>
        <taxon>Cnidaria</taxon>
        <taxon>Anthozoa</taxon>
        <taxon>Octocorallia</taxon>
        <taxon>Malacalcyonacea</taxon>
        <taxon>Plexauridae</taxon>
        <taxon>Paramuricea</taxon>
    </lineage>
</organism>
<evidence type="ECO:0000313" key="6">
    <source>
        <dbReference type="Proteomes" id="UP001152795"/>
    </source>
</evidence>
<evidence type="ECO:0000256" key="1">
    <source>
        <dbReference type="ARBA" id="ARBA00022741"/>
    </source>
</evidence>
<evidence type="ECO:0000256" key="3">
    <source>
        <dbReference type="SAM" id="MobiDB-lite"/>
    </source>
</evidence>
<keyword evidence="5" id="KW-0808">Transferase</keyword>
<keyword evidence="5" id="KW-0418">Kinase</keyword>
<dbReference type="PROSITE" id="PS50011">
    <property type="entry name" value="PROTEIN_KINASE_DOM"/>
    <property type="match status" value="1"/>
</dbReference>
<keyword evidence="4" id="KW-1133">Transmembrane helix</keyword>
<proteinExistence type="predicted"/>
<dbReference type="InterPro" id="IPR008266">
    <property type="entry name" value="Tyr_kinase_AS"/>
</dbReference>
<evidence type="ECO:0000256" key="2">
    <source>
        <dbReference type="ARBA" id="ARBA00022840"/>
    </source>
</evidence>
<keyword evidence="6" id="KW-1185">Reference proteome</keyword>
<keyword evidence="1" id="KW-0547">Nucleotide-binding</keyword>
<feature type="transmembrane region" description="Helical" evidence="4">
    <location>
        <begin position="106"/>
        <end position="130"/>
    </location>
</feature>
<feature type="compositionally biased region" description="Low complexity" evidence="3">
    <location>
        <begin position="272"/>
        <end position="285"/>
    </location>
</feature>
<dbReference type="Proteomes" id="UP001152795">
    <property type="component" value="Unassembled WGS sequence"/>
</dbReference>
<dbReference type="GO" id="GO:0004672">
    <property type="term" value="F:protein kinase activity"/>
    <property type="evidence" value="ECO:0007669"/>
    <property type="project" value="InterPro"/>
</dbReference>
<feature type="non-terminal residue" evidence="5">
    <location>
        <position position="1"/>
    </location>
</feature>
<dbReference type="PANTHER" id="PTHR44329">
    <property type="entry name" value="SERINE/THREONINE-PROTEIN KINASE TNNI3K-RELATED"/>
    <property type="match status" value="1"/>
</dbReference>
<dbReference type="GO" id="GO:0097527">
    <property type="term" value="P:necroptotic signaling pathway"/>
    <property type="evidence" value="ECO:0007669"/>
    <property type="project" value="TreeGrafter"/>
</dbReference>
<evidence type="ECO:0000256" key="4">
    <source>
        <dbReference type="SAM" id="Phobius"/>
    </source>
</evidence>
<name>A0A7D9LQV2_PARCT</name>
<feature type="compositionally biased region" description="Low complexity" evidence="3">
    <location>
        <begin position="17"/>
        <end position="26"/>
    </location>
</feature>
<dbReference type="SUPFAM" id="SSF56112">
    <property type="entry name" value="Protein kinase-like (PK-like)"/>
    <property type="match status" value="1"/>
</dbReference>
<dbReference type="EMBL" id="CACRXK020023042">
    <property type="protein sequence ID" value="CAB4037398.1"/>
    <property type="molecule type" value="Genomic_DNA"/>
</dbReference>
<feature type="region of interest" description="Disordered" evidence="3">
    <location>
        <begin position="1"/>
        <end position="26"/>
    </location>
</feature>
<reference evidence="5" key="1">
    <citation type="submission" date="2020-04" db="EMBL/GenBank/DDBJ databases">
        <authorList>
            <person name="Alioto T."/>
            <person name="Alioto T."/>
            <person name="Gomez Garrido J."/>
        </authorList>
    </citation>
    <scope>NUCLEOTIDE SEQUENCE</scope>
    <source>
        <strain evidence="5">A484AB</strain>
    </source>
</reference>
<dbReference type="PROSITE" id="PS00109">
    <property type="entry name" value="PROTEIN_KINASE_TYR"/>
    <property type="match status" value="1"/>
</dbReference>
<protein>
    <submittedName>
        <fullName evidence="5">Probable serine threonine- kinase DDB_G0271682</fullName>
    </submittedName>
</protein>
<dbReference type="InterPro" id="IPR051681">
    <property type="entry name" value="Ser/Thr_Kinases-Pseudokinases"/>
</dbReference>
<dbReference type="Pfam" id="PF00069">
    <property type="entry name" value="Pkinase"/>
    <property type="match status" value="1"/>
</dbReference>
<keyword evidence="4" id="KW-0812">Transmembrane</keyword>
<feature type="compositionally biased region" description="Basic and acidic residues" evidence="3">
    <location>
        <begin position="1"/>
        <end position="16"/>
    </location>
</feature>